<dbReference type="Gene3D" id="3.30.420.10">
    <property type="entry name" value="Ribonuclease H-like superfamily/Ribonuclease H"/>
    <property type="match status" value="1"/>
</dbReference>
<dbReference type="GO" id="GO:0008408">
    <property type="term" value="F:3'-5' exonuclease activity"/>
    <property type="evidence" value="ECO:0007669"/>
    <property type="project" value="TreeGrafter"/>
</dbReference>
<dbReference type="CDD" id="cd06130">
    <property type="entry name" value="DNA_pol_III_epsilon_like"/>
    <property type="match status" value="1"/>
</dbReference>
<keyword evidence="2" id="KW-0548">Nucleotidyltransferase</keyword>
<organism evidence="2">
    <name type="scientific">bioreactor metagenome</name>
    <dbReference type="NCBI Taxonomy" id="1076179"/>
    <lineage>
        <taxon>unclassified sequences</taxon>
        <taxon>metagenomes</taxon>
        <taxon>ecological metagenomes</taxon>
    </lineage>
</organism>
<gene>
    <name evidence="2" type="primary">polC_11</name>
    <name evidence="2" type="ORF">SDC9_20937</name>
</gene>
<sequence>MAFLQDCKGYVECPNRNQLDDQVRNLEIMNFVAIDFETANRYRSSACSMAVVTVEKGEVVHTAYHLIRPPVLEFDYWNTKIHGITAHDVVDQPTFPELWNELKPLLDNKVVVAHNAAFDISVLRSLMTEYQLPTADFKHACTVSLARKVWPGETSYKLSALAERFRLSFKHHHALDDACICAQVAMLAAQSAKTNTFTGLLAKIGLPLKNFKVK</sequence>
<dbReference type="FunFam" id="3.30.420.10:FF:000045">
    <property type="entry name" value="3'-5' exonuclease DinG"/>
    <property type="match status" value="1"/>
</dbReference>
<accession>A0A644U836</accession>
<dbReference type="SMART" id="SM00479">
    <property type="entry name" value="EXOIII"/>
    <property type="match status" value="1"/>
</dbReference>
<dbReference type="AlphaFoldDB" id="A0A644U836"/>
<evidence type="ECO:0000313" key="2">
    <source>
        <dbReference type="EMBL" id="MPL75116.1"/>
    </source>
</evidence>
<dbReference type="InterPro" id="IPR012337">
    <property type="entry name" value="RNaseH-like_sf"/>
</dbReference>
<dbReference type="EC" id="2.7.7.7" evidence="2"/>
<proteinExistence type="predicted"/>
<dbReference type="EMBL" id="VSSQ01000085">
    <property type="protein sequence ID" value="MPL75116.1"/>
    <property type="molecule type" value="Genomic_DNA"/>
</dbReference>
<reference evidence="2" key="1">
    <citation type="submission" date="2019-08" db="EMBL/GenBank/DDBJ databases">
        <authorList>
            <person name="Kucharzyk K."/>
            <person name="Murdoch R.W."/>
            <person name="Higgins S."/>
            <person name="Loffler F."/>
        </authorList>
    </citation>
    <scope>NUCLEOTIDE SEQUENCE</scope>
</reference>
<dbReference type="PANTHER" id="PTHR30231:SF42">
    <property type="entry name" value="EXONUCLEASE"/>
    <property type="match status" value="1"/>
</dbReference>
<dbReference type="InterPro" id="IPR013520">
    <property type="entry name" value="Ribonucl_H"/>
</dbReference>
<dbReference type="SUPFAM" id="SSF53098">
    <property type="entry name" value="Ribonuclease H-like"/>
    <property type="match status" value="1"/>
</dbReference>
<comment type="caution">
    <text evidence="2">The sequence shown here is derived from an EMBL/GenBank/DDBJ whole genome shotgun (WGS) entry which is preliminary data.</text>
</comment>
<keyword evidence="2" id="KW-0808">Transferase</keyword>
<protein>
    <submittedName>
        <fullName evidence="2">DNA polymerase III PolC-type</fullName>
        <ecNumber evidence="2">2.7.7.7</ecNumber>
    </submittedName>
</protein>
<evidence type="ECO:0000259" key="1">
    <source>
        <dbReference type="SMART" id="SM00479"/>
    </source>
</evidence>
<dbReference type="InterPro" id="IPR036397">
    <property type="entry name" value="RNaseH_sf"/>
</dbReference>
<dbReference type="PANTHER" id="PTHR30231">
    <property type="entry name" value="DNA POLYMERASE III SUBUNIT EPSILON"/>
    <property type="match status" value="1"/>
</dbReference>
<dbReference type="GO" id="GO:0005829">
    <property type="term" value="C:cytosol"/>
    <property type="evidence" value="ECO:0007669"/>
    <property type="project" value="TreeGrafter"/>
</dbReference>
<feature type="domain" description="Exonuclease" evidence="1">
    <location>
        <begin position="30"/>
        <end position="194"/>
    </location>
</feature>
<dbReference type="Pfam" id="PF00929">
    <property type="entry name" value="RNase_T"/>
    <property type="match status" value="1"/>
</dbReference>
<dbReference type="GO" id="GO:0003676">
    <property type="term" value="F:nucleic acid binding"/>
    <property type="evidence" value="ECO:0007669"/>
    <property type="project" value="InterPro"/>
</dbReference>
<name>A0A644U836_9ZZZZ</name>
<dbReference type="GO" id="GO:0003887">
    <property type="term" value="F:DNA-directed DNA polymerase activity"/>
    <property type="evidence" value="ECO:0007669"/>
    <property type="project" value="UniProtKB-EC"/>
</dbReference>